<dbReference type="PANTHER" id="PTHR43037">
    <property type="entry name" value="UNNAMED PRODUCT-RELATED"/>
    <property type="match status" value="1"/>
</dbReference>
<evidence type="ECO:0000256" key="3">
    <source>
        <dbReference type="ARBA" id="ARBA00023326"/>
    </source>
</evidence>
<dbReference type="Gene3D" id="3.40.50.1820">
    <property type="entry name" value="alpha/beta hydrolase"/>
    <property type="match status" value="1"/>
</dbReference>
<evidence type="ECO:0000313" key="7">
    <source>
        <dbReference type="Proteomes" id="UP001501638"/>
    </source>
</evidence>
<evidence type="ECO:0000256" key="4">
    <source>
        <dbReference type="SAM" id="MobiDB-lite"/>
    </source>
</evidence>
<dbReference type="SUPFAM" id="SSF49384">
    <property type="entry name" value="Carbohydrate-binding domain"/>
    <property type="match status" value="1"/>
</dbReference>
<dbReference type="PANTHER" id="PTHR43037:SF5">
    <property type="entry name" value="FERULOYL ESTERASE"/>
    <property type="match status" value="1"/>
</dbReference>
<dbReference type="InterPro" id="IPR029058">
    <property type="entry name" value="AB_hydrolase_fold"/>
</dbReference>
<evidence type="ECO:0000256" key="1">
    <source>
        <dbReference type="ARBA" id="ARBA00022729"/>
    </source>
</evidence>
<keyword evidence="3" id="KW-0119">Carbohydrate metabolism</keyword>
<sequence length="456" mass="47457">MTDRSAHPAHAEEAEGRRRAGARLAALLGGVLPLLAAFLPAFLPAFLLTVAAPPASAATLTEVTNFGSNPSNLRMHLYVPDSVRQRPAVLVAVHYCTGSGPAFHSGTEFASLADRYGFIVIYPSATRSGNCFDVSSPQALRRDGGSDPVGIRSMVSHVQQRYGADPERIFVTGASSGAMMTNVLLGNYPDVFTAGAAFAGVPHSCFATTDGSSWNSACANGTLNRTPQEWGNLVRAAYPGYGGPRPRIQIWHGTNDDILRYPNFTEQIEQWTDVHGVSRTPAYTDRPQSTWTRTRYGGTGDRAPVEAISIQGGGHSLPAGGMAARAIAFFGLDGTGTPPDDPGDPDPEPTPGACLVDYTTSAWNTGLTATVTITNTGSAPVSDWSLAFTLPAGQTITSGWGATYSPASGAVTARAVSYNSTLAAGASVRIGFQASHTGNTGKPASFTLNGAACSTA</sequence>
<reference evidence="6 7" key="1">
    <citation type="journal article" date="2019" name="Int. J. Syst. Evol. Microbiol.">
        <title>The Global Catalogue of Microorganisms (GCM) 10K type strain sequencing project: providing services to taxonomists for standard genome sequencing and annotation.</title>
        <authorList>
            <consortium name="The Broad Institute Genomics Platform"/>
            <consortium name="The Broad Institute Genome Sequencing Center for Infectious Disease"/>
            <person name="Wu L."/>
            <person name="Ma J."/>
        </authorList>
    </citation>
    <scope>NUCLEOTIDE SEQUENCE [LARGE SCALE GENOMIC DNA]</scope>
    <source>
        <strain evidence="6 7">JCM 6305</strain>
    </source>
</reference>
<dbReference type="Pfam" id="PF10503">
    <property type="entry name" value="Esterase_PHB"/>
    <property type="match status" value="1"/>
</dbReference>
<dbReference type="InterPro" id="IPR008965">
    <property type="entry name" value="CBM2/CBM3_carb-bd_dom_sf"/>
</dbReference>
<name>A0ABN3K0U5_9ACTN</name>
<dbReference type="Gene3D" id="2.60.40.290">
    <property type="match status" value="1"/>
</dbReference>
<evidence type="ECO:0000313" key="6">
    <source>
        <dbReference type="EMBL" id="GAA2443206.1"/>
    </source>
</evidence>
<keyword evidence="3" id="KW-0624">Polysaccharide degradation</keyword>
<dbReference type="InterPro" id="IPR012291">
    <property type="entry name" value="CBM2_carb-bd_dom_sf"/>
</dbReference>
<keyword evidence="1" id="KW-0732">Signal</keyword>
<dbReference type="SUPFAM" id="SSF53474">
    <property type="entry name" value="alpha/beta-Hydrolases"/>
    <property type="match status" value="2"/>
</dbReference>
<dbReference type="EMBL" id="BAAASZ010000020">
    <property type="protein sequence ID" value="GAA2443206.1"/>
    <property type="molecule type" value="Genomic_DNA"/>
</dbReference>
<dbReference type="Pfam" id="PF00553">
    <property type="entry name" value="CBM_2"/>
    <property type="match status" value="1"/>
</dbReference>
<organism evidence="6 7">
    <name type="scientific">Streptomyces macrosporus</name>
    <dbReference type="NCBI Taxonomy" id="44032"/>
    <lineage>
        <taxon>Bacteria</taxon>
        <taxon>Bacillati</taxon>
        <taxon>Actinomycetota</taxon>
        <taxon>Actinomycetes</taxon>
        <taxon>Kitasatosporales</taxon>
        <taxon>Streptomycetaceae</taxon>
        <taxon>Streptomyces</taxon>
    </lineage>
</organism>
<protein>
    <recommendedName>
        <fullName evidence="5">CBM2 domain-containing protein</fullName>
    </recommendedName>
</protein>
<evidence type="ECO:0000259" key="5">
    <source>
        <dbReference type="PROSITE" id="PS51173"/>
    </source>
</evidence>
<gene>
    <name evidence="6" type="ORF">GCM10010405_28430</name>
</gene>
<dbReference type="InterPro" id="IPR001919">
    <property type="entry name" value="CBD2"/>
</dbReference>
<dbReference type="NCBIfam" id="TIGR01840">
    <property type="entry name" value="esterase_phb"/>
    <property type="match status" value="1"/>
</dbReference>
<dbReference type="SMART" id="SM00637">
    <property type="entry name" value="CBD_II"/>
    <property type="match status" value="1"/>
</dbReference>
<proteinExistence type="predicted"/>
<keyword evidence="7" id="KW-1185">Reference proteome</keyword>
<evidence type="ECO:0000256" key="2">
    <source>
        <dbReference type="ARBA" id="ARBA00022801"/>
    </source>
</evidence>
<comment type="caution">
    <text evidence="6">The sequence shown here is derived from an EMBL/GenBank/DDBJ whole genome shotgun (WGS) entry which is preliminary data.</text>
</comment>
<dbReference type="RefSeq" id="WP_344322676.1">
    <property type="nucleotide sequence ID" value="NZ_BAAASZ010000020.1"/>
</dbReference>
<dbReference type="InterPro" id="IPR050955">
    <property type="entry name" value="Plant_Biomass_Hydrol_Est"/>
</dbReference>
<keyword evidence="2" id="KW-0378">Hydrolase</keyword>
<feature type="region of interest" description="Disordered" evidence="4">
    <location>
        <begin position="279"/>
        <end position="298"/>
    </location>
</feature>
<dbReference type="Proteomes" id="UP001501638">
    <property type="component" value="Unassembled WGS sequence"/>
</dbReference>
<feature type="domain" description="CBM2" evidence="5">
    <location>
        <begin position="347"/>
        <end position="456"/>
    </location>
</feature>
<dbReference type="PROSITE" id="PS51173">
    <property type="entry name" value="CBM2"/>
    <property type="match status" value="1"/>
</dbReference>
<accession>A0ABN3K0U5</accession>
<dbReference type="InterPro" id="IPR010126">
    <property type="entry name" value="Esterase_phb"/>
</dbReference>